<dbReference type="InterPro" id="IPR009057">
    <property type="entry name" value="Homeodomain-like_sf"/>
</dbReference>
<dbReference type="PROSITE" id="PS01124">
    <property type="entry name" value="HTH_ARAC_FAMILY_2"/>
    <property type="match status" value="1"/>
</dbReference>
<dbReference type="Pfam" id="PF07729">
    <property type="entry name" value="FCD"/>
    <property type="match status" value="1"/>
</dbReference>
<dbReference type="GO" id="GO:0003700">
    <property type="term" value="F:DNA-binding transcription factor activity"/>
    <property type="evidence" value="ECO:0007669"/>
    <property type="project" value="InterPro"/>
</dbReference>
<evidence type="ECO:0000256" key="1">
    <source>
        <dbReference type="ARBA" id="ARBA00023015"/>
    </source>
</evidence>
<dbReference type="AlphaFoldDB" id="A0A6P1M3X0"/>
<sequence length="265" mass="31050">MNDTNITSPENFRMLCDLRAELEIFAVRQICKKNDRAWVEAQFTPILKRLLKATKEHDSAAFTKEDQVLHKTIIELANLPVLKSIWETVWETLARFHRESFSKYWPDLRILMREHEYLINTICSCDLSAAEDGVRNHLQAIWFRIAQKEDETQLQTSPLSRAVSYISFNLQHPLILNQIAGEIAFTSAGHLSKLFKDRYGKSFQSYVQEMRLDKAATLLQQTDLPISTIAHRVGYQDISRFGQHFKRRFEKTPNQWRQHTREKTG</sequence>
<keyword evidence="6" id="KW-1185">Reference proteome</keyword>
<feature type="domain" description="HTH araC/xylS-type" evidence="4">
    <location>
        <begin position="160"/>
        <end position="259"/>
    </location>
</feature>
<dbReference type="PANTHER" id="PTHR43280:SF2">
    <property type="entry name" value="HTH-TYPE TRANSCRIPTIONAL REGULATOR EXSA"/>
    <property type="match status" value="1"/>
</dbReference>
<gene>
    <name evidence="5" type="ORF">GT409_03395</name>
</gene>
<dbReference type="EMBL" id="CP047593">
    <property type="protein sequence ID" value="QHI68537.1"/>
    <property type="molecule type" value="Genomic_DNA"/>
</dbReference>
<proteinExistence type="predicted"/>
<evidence type="ECO:0000256" key="2">
    <source>
        <dbReference type="ARBA" id="ARBA00023125"/>
    </source>
</evidence>
<organism evidence="5 6">
    <name type="scientific">Tichowtungia aerotolerans</name>
    <dbReference type="NCBI Taxonomy" id="2697043"/>
    <lineage>
        <taxon>Bacteria</taxon>
        <taxon>Pseudomonadati</taxon>
        <taxon>Kiritimatiellota</taxon>
        <taxon>Tichowtungiia</taxon>
        <taxon>Tichowtungiales</taxon>
        <taxon>Tichowtungiaceae</taxon>
        <taxon>Tichowtungia</taxon>
    </lineage>
</organism>
<dbReference type="InterPro" id="IPR020449">
    <property type="entry name" value="Tscrpt_reg_AraC-type_HTH"/>
</dbReference>
<reference evidence="5 6" key="1">
    <citation type="submission" date="2020-01" db="EMBL/GenBank/DDBJ databases">
        <title>Ponticoccus aerotolerans gen. nov., sp. nov., an anaerobic bacterium and proposal of Ponticoccusceae fam. nov., Ponticoccusles ord. nov. and Ponticoccuse classis nov. in the phylum Kiritimatiellaeota.</title>
        <authorList>
            <person name="Zhou L.Y."/>
            <person name="Du Z.J."/>
        </authorList>
    </citation>
    <scope>NUCLEOTIDE SEQUENCE [LARGE SCALE GENOMIC DNA]</scope>
    <source>
        <strain evidence="5 6">S-5007</strain>
    </source>
</reference>
<dbReference type="PRINTS" id="PR00032">
    <property type="entry name" value="HTHARAC"/>
</dbReference>
<dbReference type="SUPFAM" id="SSF48008">
    <property type="entry name" value="GntR ligand-binding domain-like"/>
    <property type="match status" value="1"/>
</dbReference>
<dbReference type="Pfam" id="PF12833">
    <property type="entry name" value="HTH_18"/>
    <property type="match status" value="1"/>
</dbReference>
<evidence type="ECO:0000256" key="3">
    <source>
        <dbReference type="ARBA" id="ARBA00023163"/>
    </source>
</evidence>
<evidence type="ECO:0000313" key="5">
    <source>
        <dbReference type="EMBL" id="QHI68537.1"/>
    </source>
</evidence>
<keyword evidence="3" id="KW-0804">Transcription</keyword>
<dbReference type="SMART" id="SM00342">
    <property type="entry name" value="HTH_ARAC"/>
    <property type="match status" value="1"/>
</dbReference>
<dbReference type="PANTHER" id="PTHR43280">
    <property type="entry name" value="ARAC-FAMILY TRANSCRIPTIONAL REGULATOR"/>
    <property type="match status" value="1"/>
</dbReference>
<dbReference type="KEGG" id="taer:GT409_03395"/>
<dbReference type="InterPro" id="IPR011711">
    <property type="entry name" value="GntR_C"/>
</dbReference>
<dbReference type="Gene3D" id="1.10.10.60">
    <property type="entry name" value="Homeodomain-like"/>
    <property type="match status" value="2"/>
</dbReference>
<dbReference type="InterPro" id="IPR018062">
    <property type="entry name" value="HTH_AraC-typ_CS"/>
</dbReference>
<dbReference type="GO" id="GO:0043565">
    <property type="term" value="F:sequence-specific DNA binding"/>
    <property type="evidence" value="ECO:0007669"/>
    <property type="project" value="InterPro"/>
</dbReference>
<dbReference type="SMART" id="SM00895">
    <property type="entry name" value="FCD"/>
    <property type="match status" value="1"/>
</dbReference>
<dbReference type="Gene3D" id="1.20.120.530">
    <property type="entry name" value="GntR ligand-binding domain-like"/>
    <property type="match status" value="1"/>
</dbReference>
<evidence type="ECO:0000259" key="4">
    <source>
        <dbReference type="PROSITE" id="PS01124"/>
    </source>
</evidence>
<dbReference type="InterPro" id="IPR008920">
    <property type="entry name" value="TF_FadR/GntR_C"/>
</dbReference>
<dbReference type="InterPro" id="IPR018060">
    <property type="entry name" value="HTH_AraC"/>
</dbReference>
<accession>A0A6P1M3X0</accession>
<dbReference type="Proteomes" id="UP000464954">
    <property type="component" value="Chromosome"/>
</dbReference>
<keyword evidence="1" id="KW-0805">Transcription regulation</keyword>
<evidence type="ECO:0000313" key="6">
    <source>
        <dbReference type="Proteomes" id="UP000464954"/>
    </source>
</evidence>
<dbReference type="PROSITE" id="PS00041">
    <property type="entry name" value="HTH_ARAC_FAMILY_1"/>
    <property type="match status" value="1"/>
</dbReference>
<protein>
    <submittedName>
        <fullName evidence="5">Helix-turn-helix domain-containing protein</fullName>
    </submittedName>
</protein>
<keyword evidence="2" id="KW-0238">DNA-binding</keyword>
<name>A0A6P1M3X0_9BACT</name>
<dbReference type="SUPFAM" id="SSF46689">
    <property type="entry name" value="Homeodomain-like"/>
    <property type="match status" value="2"/>
</dbReference>